<evidence type="ECO:0000313" key="5">
    <source>
        <dbReference type="Proteomes" id="UP000230447"/>
    </source>
</evidence>
<dbReference type="InterPro" id="IPR013815">
    <property type="entry name" value="ATP_grasp_subdomain_1"/>
</dbReference>
<keyword evidence="1 4" id="KW-0436">Ligase</keyword>
<dbReference type="GO" id="GO:0016874">
    <property type="term" value="F:ligase activity"/>
    <property type="evidence" value="ECO:0007669"/>
    <property type="project" value="UniProtKB-KW"/>
</dbReference>
<dbReference type="AlphaFoldDB" id="A0A2G9ZF66"/>
<dbReference type="EMBL" id="PCSB01000031">
    <property type="protein sequence ID" value="PIP31804.1"/>
    <property type="molecule type" value="Genomic_DNA"/>
</dbReference>
<comment type="caution">
    <text evidence="4">The sequence shown here is derived from an EMBL/GenBank/DDBJ whole genome shotgun (WGS) entry which is preliminary data.</text>
</comment>
<evidence type="ECO:0000256" key="1">
    <source>
        <dbReference type="ARBA" id="ARBA00022598"/>
    </source>
</evidence>
<proteinExistence type="predicted"/>
<dbReference type="PANTHER" id="PTHR43334:SF1">
    <property type="entry name" value="3-HYDROXYPROPIONATE--COA LIGASE [ADP-FORMING]"/>
    <property type="match status" value="1"/>
</dbReference>
<sequence>MLSFKETNALLIKYNLPVAKTILLAGVNLIEGELEKATEQVGFPLVLKVFSTNVLHRTEKNLLKTNIQNEKEAQQAFSEFILKSKNDKGFEGILVQEQLQGLELFCGLKQDQVFGSIIMFGLGGIFVEALNDIAFGICPLTPKEAKEMITSLKGKKVLGGFRNQPKVDLNVLALLLRQISILGAKNPQIKEVDFNPIIAKGKTIKIADVKILK</sequence>
<evidence type="ECO:0000256" key="3">
    <source>
        <dbReference type="ARBA" id="ARBA00022840"/>
    </source>
</evidence>
<accession>A0A2G9ZF66</accession>
<keyword evidence="2" id="KW-0547">Nucleotide-binding</keyword>
<reference evidence="4 5" key="1">
    <citation type="submission" date="2017-09" db="EMBL/GenBank/DDBJ databases">
        <title>Depth-based differentiation of microbial function through sediment-hosted aquifers and enrichment of novel symbionts in the deep terrestrial subsurface.</title>
        <authorList>
            <person name="Probst A.J."/>
            <person name="Ladd B."/>
            <person name="Jarett J.K."/>
            <person name="Geller-Mcgrath D.E."/>
            <person name="Sieber C.M."/>
            <person name="Emerson J.B."/>
            <person name="Anantharaman K."/>
            <person name="Thomas B.C."/>
            <person name="Malmstrom R."/>
            <person name="Stieglmeier M."/>
            <person name="Klingl A."/>
            <person name="Woyke T."/>
            <person name="Ryan C.M."/>
            <person name="Banfield J.F."/>
        </authorList>
    </citation>
    <scope>NUCLEOTIDE SEQUENCE [LARGE SCALE GENOMIC DNA]</scope>
    <source>
        <strain evidence="4">CG23_combo_of_CG06-09_8_20_14_all_37_87_8</strain>
    </source>
</reference>
<dbReference type="Proteomes" id="UP000230447">
    <property type="component" value="Unassembled WGS sequence"/>
</dbReference>
<gene>
    <name evidence="4" type="ORF">COX24_01580</name>
</gene>
<dbReference type="Pfam" id="PF13549">
    <property type="entry name" value="ATP-grasp_5"/>
    <property type="match status" value="1"/>
</dbReference>
<keyword evidence="3" id="KW-0067">ATP-binding</keyword>
<dbReference type="SUPFAM" id="SSF56059">
    <property type="entry name" value="Glutathione synthetase ATP-binding domain-like"/>
    <property type="match status" value="1"/>
</dbReference>
<dbReference type="InterPro" id="IPR051538">
    <property type="entry name" value="Acyl-CoA_Synth/Transferase"/>
</dbReference>
<name>A0A2G9ZF66_9BACT</name>
<dbReference type="Gene3D" id="3.30.1490.20">
    <property type="entry name" value="ATP-grasp fold, A domain"/>
    <property type="match status" value="1"/>
</dbReference>
<dbReference type="Gene3D" id="3.30.470.20">
    <property type="entry name" value="ATP-grasp fold, B domain"/>
    <property type="match status" value="1"/>
</dbReference>
<evidence type="ECO:0000256" key="2">
    <source>
        <dbReference type="ARBA" id="ARBA00022741"/>
    </source>
</evidence>
<organism evidence="4 5">
    <name type="scientific">bacterium (Candidatus Gribaldobacteria) CG23_combo_of_CG06-09_8_20_14_all_37_87_8</name>
    <dbReference type="NCBI Taxonomy" id="2014278"/>
    <lineage>
        <taxon>Bacteria</taxon>
        <taxon>Candidatus Gribaldobacteria</taxon>
    </lineage>
</organism>
<dbReference type="GO" id="GO:0005524">
    <property type="term" value="F:ATP binding"/>
    <property type="evidence" value="ECO:0007669"/>
    <property type="project" value="UniProtKB-KW"/>
</dbReference>
<protein>
    <submittedName>
        <fullName evidence="4">Carboxylate--amine ligase</fullName>
    </submittedName>
</protein>
<dbReference type="PANTHER" id="PTHR43334">
    <property type="entry name" value="ACETATE--COA LIGASE [ADP-FORMING]"/>
    <property type="match status" value="1"/>
</dbReference>
<evidence type="ECO:0000313" key="4">
    <source>
        <dbReference type="EMBL" id="PIP31804.1"/>
    </source>
</evidence>